<gene>
    <name evidence="1" type="ORF">NCTC11327_04113</name>
</gene>
<organism evidence="1 2">
    <name type="scientific">Vibrio fluvialis</name>
    <dbReference type="NCBI Taxonomy" id="676"/>
    <lineage>
        <taxon>Bacteria</taxon>
        <taxon>Pseudomonadati</taxon>
        <taxon>Pseudomonadota</taxon>
        <taxon>Gammaproteobacteria</taxon>
        <taxon>Vibrionales</taxon>
        <taxon>Vibrionaceae</taxon>
        <taxon>Vibrio</taxon>
    </lineage>
</organism>
<proteinExistence type="predicted"/>
<protein>
    <submittedName>
        <fullName evidence="1">Uncharacterized protein</fullName>
    </submittedName>
</protein>
<dbReference type="Proteomes" id="UP000254626">
    <property type="component" value="Unassembled WGS sequence"/>
</dbReference>
<dbReference type="EMBL" id="UHIP01000002">
    <property type="protein sequence ID" value="SUQ27240.1"/>
    <property type="molecule type" value="Genomic_DNA"/>
</dbReference>
<evidence type="ECO:0000313" key="1">
    <source>
        <dbReference type="EMBL" id="SUQ27240.1"/>
    </source>
</evidence>
<reference evidence="1 2" key="1">
    <citation type="submission" date="2018-06" db="EMBL/GenBank/DDBJ databases">
        <authorList>
            <consortium name="Pathogen Informatics"/>
            <person name="Doyle S."/>
        </authorList>
    </citation>
    <scope>NUCLEOTIDE SEQUENCE [LARGE SCALE GENOMIC DNA]</scope>
    <source>
        <strain evidence="1 2">NCTC11327</strain>
    </source>
</reference>
<dbReference type="AlphaFoldDB" id="A0AAX2LXG5"/>
<evidence type="ECO:0000313" key="2">
    <source>
        <dbReference type="Proteomes" id="UP000254626"/>
    </source>
</evidence>
<accession>A0AAX2LXG5</accession>
<name>A0AAX2LXG5_VIBFL</name>
<comment type="caution">
    <text evidence="1">The sequence shown here is derived from an EMBL/GenBank/DDBJ whole genome shotgun (WGS) entry which is preliminary data.</text>
</comment>
<sequence>MSEPIITLERLIQHFESICKSKFSSLDTARELAAGEFPNRPLTEWRYLGCLRATALSNGSLSDATRLFRLHRTTQSQAHNRRLQRMAKQEDVRLKG</sequence>